<dbReference type="EMBL" id="QKYU01000009">
    <property type="protein sequence ID" value="PZW46585.1"/>
    <property type="molecule type" value="Genomic_DNA"/>
</dbReference>
<evidence type="ECO:0000313" key="13">
    <source>
        <dbReference type="Proteomes" id="UP000249688"/>
    </source>
</evidence>
<dbReference type="Proteomes" id="UP000249688">
    <property type="component" value="Unassembled WGS sequence"/>
</dbReference>
<dbReference type="CDD" id="cd06445">
    <property type="entry name" value="ATase"/>
    <property type="match status" value="1"/>
</dbReference>
<evidence type="ECO:0000256" key="7">
    <source>
        <dbReference type="ARBA" id="ARBA00023204"/>
    </source>
</evidence>
<dbReference type="PANTHER" id="PTHR10815">
    <property type="entry name" value="METHYLATED-DNA--PROTEIN-CYSTEINE METHYLTRANSFERASE"/>
    <property type="match status" value="1"/>
</dbReference>
<dbReference type="InterPro" id="IPR008332">
    <property type="entry name" value="MethylG_MeTrfase_N"/>
</dbReference>
<sequence length="166" mass="17814">MRQTSLHTPVGEVTIFAEDDALVALDWGRGGLPGGSEGETPLLVEARRQLHAFFDGELLAFDLPLRPSGSAFQLRVWAALCAIPCGETRSYGQLAQELTSAARAIGQANARNPLPILIPCHRVIGASGALGGFSGGEGPETKRWLLLHEMRTRRGLDPRPGQELIP</sequence>
<evidence type="ECO:0000313" key="12">
    <source>
        <dbReference type="EMBL" id="PZW46585.1"/>
    </source>
</evidence>
<feature type="domain" description="Methylguanine DNA methyltransferase ribonuclease-like" evidence="11">
    <location>
        <begin position="1"/>
        <end position="67"/>
    </location>
</feature>
<dbReference type="FunFam" id="1.10.10.10:FF:000214">
    <property type="entry name" value="Methylated-DNA--protein-cysteine methyltransferase"/>
    <property type="match status" value="1"/>
</dbReference>
<evidence type="ECO:0000259" key="10">
    <source>
        <dbReference type="Pfam" id="PF01035"/>
    </source>
</evidence>
<dbReference type="Gene3D" id="3.30.160.70">
    <property type="entry name" value="Methylated DNA-protein cysteine methyltransferase domain"/>
    <property type="match status" value="1"/>
</dbReference>
<gene>
    <name evidence="12" type="ORF">C8P66_10982</name>
</gene>
<keyword evidence="13" id="KW-1185">Reference proteome</keyword>
<evidence type="ECO:0000256" key="8">
    <source>
        <dbReference type="ARBA" id="ARBA00049348"/>
    </source>
</evidence>
<feature type="domain" description="Methylated-DNA-[protein]-cysteine S-methyltransferase DNA binding" evidence="10">
    <location>
        <begin position="71"/>
        <end position="149"/>
    </location>
</feature>
<dbReference type="AlphaFoldDB" id="A0A2W7II70"/>
<evidence type="ECO:0000256" key="6">
    <source>
        <dbReference type="ARBA" id="ARBA00022763"/>
    </source>
</evidence>
<comment type="caution">
    <text evidence="12">The sequence shown here is derived from an EMBL/GenBank/DDBJ whole genome shotgun (WGS) entry which is preliminary data.</text>
</comment>
<dbReference type="SUPFAM" id="SSF46767">
    <property type="entry name" value="Methylated DNA-protein cysteine methyltransferase, C-terminal domain"/>
    <property type="match status" value="1"/>
</dbReference>
<comment type="subcellular location">
    <subcellularLocation>
        <location evidence="9">Cytoplasm</location>
    </subcellularLocation>
</comment>
<dbReference type="InterPro" id="IPR001497">
    <property type="entry name" value="MethylDNA_cys_MeTrfase_AS"/>
</dbReference>
<name>A0A2W7II70_9PROT</name>
<dbReference type="PROSITE" id="PS00374">
    <property type="entry name" value="MGMT"/>
    <property type="match status" value="1"/>
</dbReference>
<evidence type="ECO:0000256" key="4">
    <source>
        <dbReference type="ARBA" id="ARBA00022603"/>
    </source>
</evidence>
<dbReference type="Pfam" id="PF01035">
    <property type="entry name" value="DNA_binding_1"/>
    <property type="match status" value="1"/>
</dbReference>
<evidence type="ECO:0000256" key="9">
    <source>
        <dbReference type="HAMAP-Rule" id="MF_00772"/>
    </source>
</evidence>
<keyword evidence="7 9" id="KW-0234">DNA repair</keyword>
<keyword evidence="3 9" id="KW-0963">Cytoplasm</keyword>
<evidence type="ECO:0000256" key="1">
    <source>
        <dbReference type="ARBA" id="ARBA00001286"/>
    </source>
</evidence>
<dbReference type="Pfam" id="PF02870">
    <property type="entry name" value="Methyltransf_1N"/>
    <property type="match status" value="1"/>
</dbReference>
<dbReference type="GO" id="GO:0005737">
    <property type="term" value="C:cytoplasm"/>
    <property type="evidence" value="ECO:0007669"/>
    <property type="project" value="UniProtKB-SubCell"/>
</dbReference>
<dbReference type="OrthoDB" id="9802228at2"/>
<dbReference type="Gene3D" id="1.10.10.10">
    <property type="entry name" value="Winged helix-like DNA-binding domain superfamily/Winged helix DNA-binding domain"/>
    <property type="match status" value="1"/>
</dbReference>
<dbReference type="SUPFAM" id="SSF53155">
    <property type="entry name" value="Methylated DNA-protein cysteine methyltransferase domain"/>
    <property type="match status" value="1"/>
</dbReference>
<comment type="miscellaneous">
    <text evidence="9">This enzyme catalyzes only one turnover and therefore is not strictly catalytic. According to one definition, an enzyme is a biocatalyst that acts repeatedly and over many reaction cycles.</text>
</comment>
<comment type="similarity">
    <text evidence="2 9">Belongs to the MGMT family.</text>
</comment>
<reference evidence="12 13" key="1">
    <citation type="submission" date="2018-06" db="EMBL/GenBank/DDBJ databases">
        <title>Genomic Encyclopedia of Archaeal and Bacterial Type Strains, Phase II (KMG-II): from individual species to whole genera.</title>
        <authorList>
            <person name="Goeker M."/>
        </authorList>
    </citation>
    <scope>NUCLEOTIDE SEQUENCE [LARGE SCALE GENOMIC DNA]</scope>
    <source>
        <strain evidence="12 13">DSM 24525</strain>
    </source>
</reference>
<dbReference type="GO" id="GO:0032259">
    <property type="term" value="P:methylation"/>
    <property type="evidence" value="ECO:0007669"/>
    <property type="project" value="UniProtKB-KW"/>
</dbReference>
<dbReference type="NCBIfam" id="TIGR00589">
    <property type="entry name" value="ogt"/>
    <property type="match status" value="1"/>
</dbReference>
<dbReference type="RefSeq" id="WP_111397988.1">
    <property type="nucleotide sequence ID" value="NZ_QKYU01000009.1"/>
</dbReference>
<protein>
    <recommendedName>
        <fullName evidence="9">Methylated-DNA--protein-cysteine methyltransferase</fullName>
        <ecNumber evidence="9">2.1.1.63</ecNumber>
    </recommendedName>
    <alternativeName>
        <fullName evidence="9">6-O-methylguanine-DNA methyltransferase</fullName>
        <shortName evidence="9">MGMT</shortName>
    </alternativeName>
    <alternativeName>
        <fullName evidence="9">O-6-methylguanine-DNA-alkyltransferase</fullName>
    </alternativeName>
</protein>
<feature type="active site" description="Nucleophile; methyl group acceptor" evidence="9">
    <location>
        <position position="120"/>
    </location>
</feature>
<dbReference type="PANTHER" id="PTHR10815:SF5">
    <property type="entry name" value="METHYLATED-DNA--PROTEIN-CYSTEINE METHYLTRANSFERASE"/>
    <property type="match status" value="1"/>
</dbReference>
<proteinExistence type="inferred from homology"/>
<evidence type="ECO:0000256" key="5">
    <source>
        <dbReference type="ARBA" id="ARBA00022679"/>
    </source>
</evidence>
<dbReference type="InterPro" id="IPR023546">
    <property type="entry name" value="MGMT"/>
</dbReference>
<dbReference type="InterPro" id="IPR036631">
    <property type="entry name" value="MGMT_N_sf"/>
</dbReference>
<keyword evidence="4 9" id="KW-0489">Methyltransferase</keyword>
<dbReference type="HAMAP" id="MF_00772">
    <property type="entry name" value="OGT"/>
    <property type="match status" value="1"/>
</dbReference>
<comment type="catalytic activity">
    <reaction evidence="8 9">
        <text>a 6-O-methyl-2'-deoxyguanosine in DNA + L-cysteinyl-[protein] = S-methyl-L-cysteinyl-[protein] + a 2'-deoxyguanosine in DNA</text>
        <dbReference type="Rhea" id="RHEA:24000"/>
        <dbReference type="Rhea" id="RHEA-COMP:10131"/>
        <dbReference type="Rhea" id="RHEA-COMP:10132"/>
        <dbReference type="Rhea" id="RHEA-COMP:11367"/>
        <dbReference type="Rhea" id="RHEA-COMP:11368"/>
        <dbReference type="ChEBI" id="CHEBI:29950"/>
        <dbReference type="ChEBI" id="CHEBI:82612"/>
        <dbReference type="ChEBI" id="CHEBI:85445"/>
        <dbReference type="ChEBI" id="CHEBI:85448"/>
        <dbReference type="EC" id="2.1.1.63"/>
    </reaction>
</comment>
<accession>A0A2W7II70</accession>
<organism evidence="12 13">
    <name type="scientific">Humitalea rosea</name>
    <dbReference type="NCBI Taxonomy" id="990373"/>
    <lineage>
        <taxon>Bacteria</taxon>
        <taxon>Pseudomonadati</taxon>
        <taxon>Pseudomonadota</taxon>
        <taxon>Alphaproteobacteria</taxon>
        <taxon>Acetobacterales</taxon>
        <taxon>Roseomonadaceae</taxon>
        <taxon>Humitalea</taxon>
    </lineage>
</organism>
<dbReference type="InterPro" id="IPR014048">
    <property type="entry name" value="MethylDNA_cys_MeTrfase_DNA-bd"/>
</dbReference>
<dbReference type="EC" id="2.1.1.63" evidence="9"/>
<evidence type="ECO:0000256" key="3">
    <source>
        <dbReference type="ARBA" id="ARBA00022490"/>
    </source>
</evidence>
<evidence type="ECO:0000256" key="2">
    <source>
        <dbReference type="ARBA" id="ARBA00008711"/>
    </source>
</evidence>
<dbReference type="InterPro" id="IPR036388">
    <property type="entry name" value="WH-like_DNA-bd_sf"/>
</dbReference>
<dbReference type="InterPro" id="IPR036217">
    <property type="entry name" value="MethylDNA_cys_MeTrfase_DNAb"/>
</dbReference>
<comment type="catalytic activity">
    <reaction evidence="1 9">
        <text>a 4-O-methyl-thymidine in DNA + L-cysteinyl-[protein] = a thymidine in DNA + S-methyl-L-cysteinyl-[protein]</text>
        <dbReference type="Rhea" id="RHEA:53428"/>
        <dbReference type="Rhea" id="RHEA-COMP:10131"/>
        <dbReference type="Rhea" id="RHEA-COMP:10132"/>
        <dbReference type="Rhea" id="RHEA-COMP:13555"/>
        <dbReference type="Rhea" id="RHEA-COMP:13556"/>
        <dbReference type="ChEBI" id="CHEBI:29950"/>
        <dbReference type="ChEBI" id="CHEBI:82612"/>
        <dbReference type="ChEBI" id="CHEBI:137386"/>
        <dbReference type="ChEBI" id="CHEBI:137387"/>
        <dbReference type="EC" id="2.1.1.63"/>
    </reaction>
</comment>
<dbReference type="GO" id="GO:0003908">
    <property type="term" value="F:methylated-DNA-[protein]-cysteine S-methyltransferase activity"/>
    <property type="evidence" value="ECO:0007669"/>
    <property type="project" value="UniProtKB-UniRule"/>
</dbReference>
<keyword evidence="5 9" id="KW-0808">Transferase</keyword>
<keyword evidence="6 9" id="KW-0227">DNA damage</keyword>
<evidence type="ECO:0000259" key="11">
    <source>
        <dbReference type="Pfam" id="PF02870"/>
    </source>
</evidence>
<dbReference type="GO" id="GO:0006307">
    <property type="term" value="P:DNA alkylation repair"/>
    <property type="evidence" value="ECO:0007669"/>
    <property type="project" value="UniProtKB-UniRule"/>
</dbReference>
<comment type="function">
    <text evidence="9">Involved in the cellular defense against the biological effects of O6-methylguanine (O6-MeG) and O4-methylthymine (O4-MeT) in DNA. Repairs the methylated nucleobase in DNA by stoichiometrically transferring the methyl group to a cysteine residue in the enzyme. This is a suicide reaction: the enzyme is irreversibly inactivated.</text>
</comment>